<evidence type="ECO:0000256" key="3">
    <source>
        <dbReference type="SAM" id="MobiDB-lite"/>
    </source>
</evidence>
<organism evidence="5 6">
    <name type="scientific">Vagococcus hydrophili</name>
    <dbReference type="NCBI Taxonomy" id="2714947"/>
    <lineage>
        <taxon>Bacteria</taxon>
        <taxon>Bacillati</taxon>
        <taxon>Bacillota</taxon>
        <taxon>Bacilli</taxon>
        <taxon>Lactobacillales</taxon>
        <taxon>Enterococcaceae</taxon>
        <taxon>Vagococcus</taxon>
    </lineage>
</organism>
<dbReference type="Gene3D" id="1.10.287.1490">
    <property type="match status" value="2"/>
</dbReference>
<dbReference type="NCBIfam" id="TIGR03715">
    <property type="entry name" value="KxYKxGKxW"/>
    <property type="match status" value="1"/>
</dbReference>
<dbReference type="AlphaFoldDB" id="A0A6G8ASU7"/>
<keyword evidence="2" id="KW-0175">Coiled coil</keyword>
<evidence type="ECO:0000313" key="6">
    <source>
        <dbReference type="Proteomes" id="UP000501747"/>
    </source>
</evidence>
<dbReference type="InterPro" id="IPR036779">
    <property type="entry name" value="LysM_dom_sf"/>
</dbReference>
<keyword evidence="6" id="KW-1185">Reference proteome</keyword>
<evidence type="ECO:0000259" key="4">
    <source>
        <dbReference type="Pfam" id="PF01476"/>
    </source>
</evidence>
<dbReference type="EMBL" id="CP049887">
    <property type="protein sequence ID" value="QIL48067.1"/>
    <property type="molecule type" value="Genomic_DNA"/>
</dbReference>
<dbReference type="Gene3D" id="3.10.350.10">
    <property type="entry name" value="LysM domain"/>
    <property type="match status" value="1"/>
</dbReference>
<feature type="domain" description="LysM" evidence="4">
    <location>
        <begin position="75"/>
        <end position="117"/>
    </location>
</feature>
<proteinExistence type="predicted"/>
<protein>
    <submittedName>
        <fullName evidence="5">LysM peptidoglycan-binding domain-containing protein</fullName>
    </submittedName>
</protein>
<feature type="compositionally biased region" description="Low complexity" evidence="3">
    <location>
        <begin position="167"/>
        <end position="184"/>
    </location>
</feature>
<gene>
    <name evidence="5" type="ORF">G7082_05855</name>
</gene>
<feature type="region of interest" description="Disordered" evidence="3">
    <location>
        <begin position="145"/>
        <end position="245"/>
    </location>
</feature>
<dbReference type="InterPro" id="IPR022263">
    <property type="entry name" value="KxYKxGKxW"/>
</dbReference>
<dbReference type="Pfam" id="PF01476">
    <property type="entry name" value="LysM"/>
    <property type="match status" value="1"/>
</dbReference>
<feature type="compositionally biased region" description="Polar residues" evidence="3">
    <location>
        <begin position="148"/>
        <end position="166"/>
    </location>
</feature>
<dbReference type="PANTHER" id="PTHR32083">
    <property type="entry name" value="CILIA AND FLAGELLA-ASSOCIATED PROTEIN 58-RELATED"/>
    <property type="match status" value="1"/>
</dbReference>
<dbReference type="Proteomes" id="UP000501747">
    <property type="component" value="Chromosome"/>
</dbReference>
<evidence type="ECO:0000256" key="1">
    <source>
        <dbReference type="ARBA" id="ARBA00022729"/>
    </source>
</evidence>
<evidence type="ECO:0000313" key="5">
    <source>
        <dbReference type="EMBL" id="QIL48067.1"/>
    </source>
</evidence>
<sequence>MKETRMSRLHGTEEPKYRAKMYKSGKHWVVKGMLFSGLLLGGSMFVNAETVKADEWVANSVETIQAKLKENQTSYTFEEGDTFYNISLAVNVKWQTLMEINGFEEGSQYSVPVGTTITFDGSKITVTDKDGKVVNEVKLTNEDKVDQSKTFANQKSDTPSKEVTNQKNTATKPNVNPNTNTTNGKKPDSKVDDKDVENAKKEKEKAEEQKRKEEEAKKEAERQKVEAEKKLTAELNKTNSDKLKDLEAKRAQTEQQLEEAQKTVADKTAAIAPAQEKVNQAQVAVNQAQDAVDAANGRVSSAQSKVDGAQAELNAVDAEIQALKTQATELEDATSQAKLAELNTRREQAQANLGTYQAELDTAKAEFMSLSAQATAVNASLAASQAELNQVLQDLEAAQANVSQAQKDLSSLPTNVEAANSEEAKKIQAELAALDAKIKKIDAEIAKLEDKIEVLDAQIKGVEIDAENSQEYAEKVKEKADKVDVDSNVPEKTKEEANDIKNELPKVEDKRPEVRRVEKNIDEAGNELNSLDGFVFVSKGEAVLVISEENGKTIHTYTTTSVYHKVINTDKEVTINQDTEGNVIEGSLNNYELVSTSESVKTVETLANGDTVTTYTTTNTYKLKEAVKPIERHETVNKDEAGNVITGSLAGYTLVTPGTPNLVVSEENGKVVHTYTTTNIYHQNVNTDKHVTINKDSDGNVIEGSLNSYELVHTNEPVKTVKTLPNGDTVTTYTTVKTYKLKEAVKPIERHETINKDEAGNVITGSLTGYTLVESGNSVIIVSEENGKVVHTYTTTNIYHKNVNTNKEVTDNKDESGNVITGSLDGYKLVTKGEAVKTIETLSNGDTVTTYTTTNVYHKLMNTDKEVTVNKDESGNVITGSLNGYKLVKQGEAVKTIETLANGDTITTYTTTNVHHKIVNTDKQVVINKDDKGNVITGSLADYELVTKGQPVKTVETLANGDTVTTYTTTNIYRKKEVTVKDPIIENIKGKDDQEIKDIKNQVKVDDTGVSIEQGEQLTDAELTQKVADNFILKVQAEQNQYGENEINMTNDGKAGGVSGARAVEVMYLFDHETPGEMLLDGTYAPIYNVGDEQMTFNSENIAQHRVSKKQVDGDSDKLAELIADQMFEQYIEMEREAARNDGPGQSEHYENIIMSDYSDMSIGIFVVDMGSHYEITSVVYVGNATVYRG</sequence>
<dbReference type="Pfam" id="PF19258">
    <property type="entry name" value="KxYKxGKxW_sig"/>
    <property type="match status" value="1"/>
</dbReference>
<keyword evidence="1" id="KW-0732">Signal</keyword>
<name>A0A6G8ASU7_9ENTE</name>
<evidence type="ECO:0000256" key="2">
    <source>
        <dbReference type="ARBA" id="ARBA00023054"/>
    </source>
</evidence>
<reference evidence="5 6" key="1">
    <citation type="submission" date="2020-03" db="EMBL/GenBank/DDBJ databases">
        <title>Vagococcus sp. nov., isolated from beetles.</title>
        <authorList>
            <person name="Hyun D.-W."/>
            <person name="Bae J.-W."/>
        </authorList>
    </citation>
    <scope>NUCLEOTIDE SEQUENCE [LARGE SCALE GENOMIC DNA]</scope>
    <source>
        <strain evidence="5 6">HDW17B</strain>
    </source>
</reference>
<dbReference type="InterPro" id="IPR018392">
    <property type="entry name" value="LysM"/>
</dbReference>
<dbReference type="RefSeq" id="WP_166034215.1">
    <property type="nucleotide sequence ID" value="NZ_CP049887.1"/>
</dbReference>
<feature type="compositionally biased region" description="Basic and acidic residues" evidence="3">
    <location>
        <begin position="185"/>
        <end position="232"/>
    </location>
</feature>
<accession>A0A6G8ASU7</accession>
<dbReference type="KEGG" id="vhy:G7082_05855"/>